<dbReference type="EMBL" id="CP075587">
    <property type="protein sequence ID" value="QYF49429.1"/>
    <property type="molecule type" value="Genomic_DNA"/>
</dbReference>
<keyword evidence="3" id="KW-1185">Reference proteome</keyword>
<evidence type="ECO:0000313" key="2">
    <source>
        <dbReference type="EMBL" id="QYF49429.1"/>
    </source>
</evidence>
<proteinExistence type="inferred from homology"/>
<dbReference type="PANTHER" id="PTHR36536">
    <property type="entry name" value="UPF0111 PROTEIN HI_1603"/>
    <property type="match status" value="1"/>
</dbReference>
<dbReference type="NCBIfam" id="TIGR00153">
    <property type="entry name" value="TIGR00153 family protein"/>
    <property type="match status" value="1"/>
</dbReference>
<evidence type="ECO:0000313" key="3">
    <source>
        <dbReference type="Proteomes" id="UP000826014"/>
    </source>
</evidence>
<dbReference type="Gene3D" id="1.20.58.220">
    <property type="entry name" value="Phosphate transport system protein phou homolog 2, domain 2"/>
    <property type="match status" value="1"/>
</dbReference>
<dbReference type="PANTHER" id="PTHR36536:SF3">
    <property type="entry name" value="UPF0111 PROTEIN HI_1603"/>
    <property type="match status" value="1"/>
</dbReference>
<dbReference type="Pfam" id="PF01865">
    <property type="entry name" value="PhoU_div"/>
    <property type="match status" value="1"/>
</dbReference>
<dbReference type="Proteomes" id="UP000826014">
    <property type="component" value="Chromosome"/>
</dbReference>
<protein>
    <submittedName>
        <fullName evidence="2">UPF0111 protein</fullName>
    </submittedName>
</protein>
<dbReference type="InterPro" id="IPR038078">
    <property type="entry name" value="PhoU-like_sf"/>
</dbReference>
<dbReference type="RefSeq" id="WP_215217631.1">
    <property type="nucleotide sequence ID" value="NZ_CP075587.1"/>
</dbReference>
<dbReference type="InterPro" id="IPR018445">
    <property type="entry name" value="Put_Phosphate_transp_reg"/>
</dbReference>
<organism evidence="2 3">
    <name type="scientific">Candidatus Rhabdochlamydia oedothoracis</name>
    <dbReference type="NCBI Taxonomy" id="2720720"/>
    <lineage>
        <taxon>Bacteria</taxon>
        <taxon>Pseudomonadati</taxon>
        <taxon>Chlamydiota</taxon>
        <taxon>Chlamydiia</taxon>
        <taxon>Parachlamydiales</taxon>
        <taxon>Candidatus Rhabdochlamydiaceae</taxon>
        <taxon>Candidatus Rhabdochlamydia</taxon>
    </lineage>
</organism>
<sequence length="224" mass="25544">MLNIARLFGKSPFAPLQTHMKKVAHCVEKLSQMFANLGKKDAEKIAKAAHEISRLEHEADLAKNDIRNHLPKSIFLPIDRAQFLDILSIQDDISDKAEDIATLLTLSPLEECNGFLPQVQNFFYKNEEVFKHSKRIIEEIDELLESSFGGIEAEKVKTMVEETAYLEHEASKMQHVLTKELFTKAHSLSNAGFYLWVSLIEEIAKISHLSESLANRIRMVLELK</sequence>
<reference evidence="2 3" key="1">
    <citation type="journal article" date="2022" name="bioRxiv">
        <title>Ecology and evolution of chlamydial symbionts of arthropods.</title>
        <authorList>
            <person name="Halter T."/>
            <person name="Koestlbacher S."/>
            <person name="Collingro A."/>
            <person name="Sixt B.S."/>
            <person name="Toenshoff E.R."/>
            <person name="Hendrickx F."/>
            <person name="Kostanjsek R."/>
            <person name="Horn M."/>
        </authorList>
    </citation>
    <scope>NUCLEOTIDE SEQUENCE [LARGE SCALE GENOMIC DNA]</scope>
    <source>
        <strain evidence="2">W744xW776</strain>
    </source>
</reference>
<evidence type="ECO:0000256" key="1">
    <source>
        <dbReference type="ARBA" id="ARBA00008591"/>
    </source>
</evidence>
<comment type="similarity">
    <text evidence="1">Belongs to the UPF0111 family.</text>
</comment>
<dbReference type="SUPFAM" id="SSF109755">
    <property type="entry name" value="PhoU-like"/>
    <property type="match status" value="1"/>
</dbReference>
<dbReference type="InterPro" id="IPR002727">
    <property type="entry name" value="DUF47"/>
</dbReference>
<name>A0ABX8V2M5_9BACT</name>
<accession>A0ABX8V2M5</accession>
<gene>
    <name evidence="2" type="ORF">RHABOEDO_001770</name>
</gene>